<dbReference type="AlphaFoldDB" id="A0A2W4JLH6"/>
<keyword evidence="1" id="KW-0812">Transmembrane</keyword>
<reference evidence="3" key="4">
    <citation type="submission" date="2023-08" db="EMBL/GenBank/DDBJ databases">
        <authorList>
            <person name="Guima S.E.S."/>
            <person name="Martins L.F."/>
            <person name="Silva A.M."/>
            <person name="Setubal J.C."/>
        </authorList>
    </citation>
    <scope>NUCLEOTIDE SEQUENCE</scope>
    <source>
        <strain evidence="3">ZC4RG45</strain>
    </source>
</reference>
<dbReference type="Proteomes" id="UP000249324">
    <property type="component" value="Unassembled WGS sequence"/>
</dbReference>
<feature type="transmembrane region" description="Helical" evidence="1">
    <location>
        <begin position="205"/>
        <end position="225"/>
    </location>
</feature>
<dbReference type="PANTHER" id="PTHR19353:SF19">
    <property type="entry name" value="DELTA(5) FATTY ACID DESATURASE C-RELATED"/>
    <property type="match status" value="1"/>
</dbReference>
<reference evidence="4" key="2">
    <citation type="submission" date="2018-05" db="EMBL/GenBank/DDBJ databases">
        <authorList>
            <person name="Lanie J.A."/>
            <person name="Ng W.-L."/>
            <person name="Kazmierczak K.M."/>
            <person name="Andrzejewski T.M."/>
            <person name="Davidsen T.M."/>
            <person name="Wayne K.J."/>
            <person name="Tettelin H."/>
            <person name="Glass J.I."/>
            <person name="Rusch D."/>
            <person name="Podicherti R."/>
            <person name="Tsui H.-C.T."/>
            <person name="Winkler M.E."/>
        </authorList>
    </citation>
    <scope>NUCLEOTIDE SEQUENCE</scope>
    <source>
        <strain evidence="4">ZC4RG45</strain>
    </source>
</reference>
<dbReference type="GO" id="GO:0016717">
    <property type="term" value="F:oxidoreductase activity, acting on paired donors, with oxidation of a pair of donors resulting in the reduction of molecular oxygen to two molecules of water"/>
    <property type="evidence" value="ECO:0007669"/>
    <property type="project" value="TreeGrafter"/>
</dbReference>
<reference evidence="3" key="1">
    <citation type="submission" date="2018-05" db="EMBL/GenBank/DDBJ databases">
        <authorList>
            <person name="Moura L."/>
            <person name="Setubal J.C."/>
        </authorList>
    </citation>
    <scope>NUCLEOTIDE SEQUENCE</scope>
    <source>
        <strain evidence="3">ZC4RG45</strain>
    </source>
</reference>
<dbReference type="EMBL" id="QGUI02000059">
    <property type="protein sequence ID" value="MFO7191920.1"/>
    <property type="molecule type" value="Genomic_DNA"/>
</dbReference>
<protein>
    <submittedName>
        <fullName evidence="3">Acyl-CoA desaturase</fullName>
        <ecNumber evidence="3">1.14.19.-</ecNumber>
    </submittedName>
    <submittedName>
        <fullName evidence="4">Delta fatty acid desaturase</fullName>
    </submittedName>
</protein>
<keyword evidence="1" id="KW-0472">Membrane</keyword>
<evidence type="ECO:0000313" key="3">
    <source>
        <dbReference type="EMBL" id="MFO7191920.1"/>
    </source>
</evidence>
<name>A0A2W4JLH6_9PSEU</name>
<keyword evidence="3" id="KW-0560">Oxidoreductase</keyword>
<evidence type="ECO:0000313" key="5">
    <source>
        <dbReference type="Proteomes" id="UP000249324"/>
    </source>
</evidence>
<dbReference type="Pfam" id="PF00487">
    <property type="entry name" value="FA_desaturase"/>
    <property type="match status" value="1"/>
</dbReference>
<evidence type="ECO:0000256" key="1">
    <source>
        <dbReference type="SAM" id="Phobius"/>
    </source>
</evidence>
<evidence type="ECO:0000259" key="2">
    <source>
        <dbReference type="Pfam" id="PF00487"/>
    </source>
</evidence>
<dbReference type="InterPro" id="IPR012171">
    <property type="entry name" value="Fatty_acid_desaturase"/>
</dbReference>
<dbReference type="STRING" id="1111738.GCA_000427905_02755"/>
<dbReference type="PANTHER" id="PTHR19353">
    <property type="entry name" value="FATTY ACID DESATURASE 2"/>
    <property type="match status" value="1"/>
</dbReference>
<gene>
    <name evidence="3" type="ORF">DIU77_006720</name>
    <name evidence="4" type="ORF">DIU77_07480</name>
</gene>
<dbReference type="GO" id="GO:0016020">
    <property type="term" value="C:membrane"/>
    <property type="evidence" value="ECO:0007669"/>
    <property type="project" value="TreeGrafter"/>
</dbReference>
<organism evidence="4">
    <name type="scientific">Thermocrispum agreste</name>
    <dbReference type="NCBI Taxonomy" id="37925"/>
    <lineage>
        <taxon>Bacteria</taxon>
        <taxon>Bacillati</taxon>
        <taxon>Actinomycetota</taxon>
        <taxon>Actinomycetes</taxon>
        <taxon>Pseudonocardiales</taxon>
        <taxon>Pseudonocardiaceae</taxon>
        <taxon>Thermocrispum</taxon>
    </lineage>
</organism>
<feature type="transmembrane region" description="Helical" evidence="1">
    <location>
        <begin position="35"/>
        <end position="56"/>
    </location>
</feature>
<dbReference type="GO" id="GO:0008610">
    <property type="term" value="P:lipid biosynthetic process"/>
    <property type="evidence" value="ECO:0007669"/>
    <property type="project" value="UniProtKB-ARBA"/>
</dbReference>
<dbReference type="EC" id="1.14.19.-" evidence="3"/>
<feature type="domain" description="Fatty acid desaturase" evidence="2">
    <location>
        <begin position="61"/>
        <end position="318"/>
    </location>
</feature>
<dbReference type="EMBL" id="QGUI01000229">
    <property type="protein sequence ID" value="PZM98635.1"/>
    <property type="molecule type" value="Genomic_DNA"/>
</dbReference>
<reference evidence="3 5" key="3">
    <citation type="journal article" date="2021" name="BMC Genomics">
        <title>Genome-resolved metagenome and metatranscriptome analyses of thermophilic composting reveal key bacterial players and their metabolic interactions.</title>
        <authorList>
            <person name="Braga L.P.P."/>
            <person name="Pereira R.V."/>
            <person name="Martins L.F."/>
            <person name="Moura L.M.S."/>
            <person name="Sanchez F.B."/>
            <person name="Patane J.S.L."/>
            <person name="da Silva A.M."/>
            <person name="Setubal J.C."/>
        </authorList>
    </citation>
    <scope>NUCLEOTIDE SEQUENCE [LARGE SCALE GENOMIC DNA]</scope>
    <source>
        <strain evidence="3">ZC4RG45</strain>
    </source>
</reference>
<dbReference type="InterPro" id="IPR005804">
    <property type="entry name" value="FA_desaturase_dom"/>
</dbReference>
<accession>A0A2W4JLH6</accession>
<dbReference type="CDD" id="cd03506">
    <property type="entry name" value="Delta6-FADS-like"/>
    <property type="match status" value="1"/>
</dbReference>
<keyword evidence="1" id="KW-1133">Transmembrane helix</keyword>
<evidence type="ECO:0000313" key="4">
    <source>
        <dbReference type="EMBL" id="PZM98635.1"/>
    </source>
</evidence>
<sequence>MTAPPQAAERPRHRSDFARLSRRIRDAGLFDRRPLYYTLKIAFNLLMLAAACVGFALIGDSWWQLLIAAGLAVVFAQLAFIGHDAGHKQIFRSSRANDVVGYLHGGLIGMSYGSWLRNHNAHHANPNHEEHDPDLDIPALSFTEEQAGAKRGFQRWLTKYQAYLFFPLLLLEGLALRITAVRAVINGTVKLRKLEAVLLAGHIGGYLAVVFLVLSPPIAVLFIVVHQCLWGVYLGCSFAPNHKGMPTLKPGEKIDFLRKQVLTSRNVRGGPIVDWVLGGLNYQIEHHLFPTMPRPNLRRAQPIVQQFCREIGLSYSQTGWLRSYRYVLQYLHSLGAPLRAQSA</sequence>
<feature type="transmembrane region" description="Helical" evidence="1">
    <location>
        <begin position="62"/>
        <end position="82"/>
    </location>
</feature>
<dbReference type="PIRSF" id="PIRSF015921">
    <property type="entry name" value="FA_sphinglp_des"/>
    <property type="match status" value="1"/>
</dbReference>
<proteinExistence type="predicted"/>
<comment type="caution">
    <text evidence="4">The sequence shown here is derived from an EMBL/GenBank/DDBJ whole genome shotgun (WGS) entry which is preliminary data.</text>
</comment>
<feature type="transmembrane region" description="Helical" evidence="1">
    <location>
        <begin position="160"/>
        <end position="185"/>
    </location>
</feature>